<dbReference type="EMBL" id="LATX01002487">
    <property type="protein sequence ID" value="KTB28293.1"/>
    <property type="molecule type" value="Genomic_DNA"/>
</dbReference>
<sequence>MKTHHSLSLSSPSLWLYSISPASLATRLSRFCKLLQTKSAKEFSTFAFYPTANLRSGSTCHITGMQRLLFPLFLQLLLMRLLAPAVLLFLQLICPLILEFAVQNAGPTPYDANDDRWYAVICGRCVGWVQGNFRVQRLVNRAPGNFHRSFALEDAQSSTSVKLQAKCIGNPADAANLTVPAGYGVLFL</sequence>
<evidence type="ECO:0000313" key="3">
    <source>
        <dbReference type="Proteomes" id="UP000054988"/>
    </source>
</evidence>
<dbReference type="Proteomes" id="UP000054988">
    <property type="component" value="Unassembled WGS sequence"/>
</dbReference>
<name>A0A0W0EWB7_MONRR</name>
<organism evidence="2 3">
    <name type="scientific">Moniliophthora roreri</name>
    <name type="common">Frosty pod rot fungus</name>
    <name type="synonym">Monilia roreri</name>
    <dbReference type="NCBI Taxonomy" id="221103"/>
    <lineage>
        <taxon>Eukaryota</taxon>
        <taxon>Fungi</taxon>
        <taxon>Dikarya</taxon>
        <taxon>Basidiomycota</taxon>
        <taxon>Agaricomycotina</taxon>
        <taxon>Agaricomycetes</taxon>
        <taxon>Agaricomycetidae</taxon>
        <taxon>Agaricales</taxon>
        <taxon>Marasmiineae</taxon>
        <taxon>Marasmiaceae</taxon>
        <taxon>Moniliophthora</taxon>
    </lineage>
</organism>
<evidence type="ECO:0000313" key="2">
    <source>
        <dbReference type="EMBL" id="KTB28293.1"/>
    </source>
</evidence>
<comment type="caution">
    <text evidence="2">The sequence shown here is derived from an EMBL/GenBank/DDBJ whole genome shotgun (WGS) entry which is preliminary data.</text>
</comment>
<keyword evidence="1" id="KW-1133">Transmembrane helix</keyword>
<accession>A0A0W0EWB7</accession>
<reference evidence="2 3" key="1">
    <citation type="submission" date="2015-12" db="EMBL/GenBank/DDBJ databases">
        <title>Draft genome sequence of Moniliophthora roreri, the causal agent of frosty pod rot of cacao.</title>
        <authorList>
            <person name="Aime M.C."/>
            <person name="Diaz-Valderrama J.R."/>
            <person name="Kijpornyongpan T."/>
            <person name="Phillips-Mora W."/>
        </authorList>
    </citation>
    <scope>NUCLEOTIDE SEQUENCE [LARGE SCALE GENOMIC DNA]</scope>
    <source>
        <strain evidence="2 3">MCA 2952</strain>
    </source>
</reference>
<proteinExistence type="predicted"/>
<dbReference type="AlphaFoldDB" id="A0A0W0EWB7"/>
<protein>
    <submittedName>
        <fullName evidence="2">Uncharacterized protein</fullName>
    </submittedName>
</protein>
<keyword evidence="1" id="KW-0472">Membrane</keyword>
<keyword evidence="1" id="KW-0812">Transmembrane</keyword>
<gene>
    <name evidence="2" type="ORF">WG66_19123</name>
</gene>
<evidence type="ECO:0000256" key="1">
    <source>
        <dbReference type="SAM" id="Phobius"/>
    </source>
</evidence>
<feature type="transmembrane region" description="Helical" evidence="1">
    <location>
        <begin position="77"/>
        <end position="98"/>
    </location>
</feature>